<dbReference type="InterPro" id="IPR036643">
    <property type="entry name" value="RNApol_insert_sf"/>
</dbReference>
<dbReference type="GO" id="GO:0051538">
    <property type="term" value="F:3 iron, 4 sulfur cluster binding"/>
    <property type="evidence" value="ECO:0007669"/>
    <property type="project" value="UniProtKB-KW"/>
</dbReference>
<evidence type="ECO:0000256" key="3">
    <source>
        <dbReference type="ARBA" id="ARBA00023163"/>
    </source>
</evidence>
<dbReference type="AlphaFoldDB" id="A0A7C5XLJ7"/>
<dbReference type="InterPro" id="IPR050518">
    <property type="entry name" value="Rpo3/RPB3_RNA_Pol_subunit"/>
</dbReference>
<keyword evidence="2 5" id="KW-0548">Nucleotidyltransferase</keyword>
<dbReference type="InterPro" id="IPR022842">
    <property type="entry name" value="RNAP_Rpo3/Rpb3/RPAC1"/>
</dbReference>
<feature type="binding site" evidence="5">
    <location>
        <position position="217"/>
    </location>
    <ligand>
        <name>[3Fe-4S] cluster</name>
        <dbReference type="ChEBI" id="CHEBI:21137"/>
    </ligand>
</feature>
<dbReference type="NCBIfam" id="NF001988">
    <property type="entry name" value="PRK00783.1"/>
    <property type="match status" value="1"/>
</dbReference>
<feature type="domain" description="4Fe-4S ferredoxin-type" evidence="6">
    <location>
        <begin position="208"/>
        <end position="237"/>
    </location>
</feature>
<dbReference type="InterPro" id="IPR001514">
    <property type="entry name" value="DNA-dir_RNA_pol_30-40kDasu_CS"/>
</dbReference>
<organism evidence="7">
    <name type="scientific">Ignisphaera aggregans</name>
    <dbReference type="NCBI Taxonomy" id="334771"/>
    <lineage>
        <taxon>Archaea</taxon>
        <taxon>Thermoproteota</taxon>
        <taxon>Thermoprotei</taxon>
        <taxon>Desulfurococcales</taxon>
        <taxon>Desulfurococcaceae</taxon>
        <taxon>Ignisphaera</taxon>
    </lineage>
</organism>
<dbReference type="GO" id="GO:0006351">
    <property type="term" value="P:DNA-templated transcription"/>
    <property type="evidence" value="ECO:0007669"/>
    <property type="project" value="UniProtKB-UniRule"/>
</dbReference>
<evidence type="ECO:0000259" key="6">
    <source>
        <dbReference type="PROSITE" id="PS51379"/>
    </source>
</evidence>
<dbReference type="GO" id="GO:0003899">
    <property type="term" value="F:DNA-directed RNA polymerase activity"/>
    <property type="evidence" value="ECO:0007669"/>
    <property type="project" value="UniProtKB-UniRule"/>
</dbReference>
<comment type="caution">
    <text evidence="7">The sequence shown here is derived from an EMBL/GenBank/DDBJ whole genome shotgun (WGS) entry which is preliminary data.</text>
</comment>
<reference evidence="7" key="1">
    <citation type="journal article" date="2020" name="mSystems">
        <title>Genome- and Community-Level Interaction Insights into Carbon Utilization and Element Cycling Functions of Hydrothermarchaeota in Hydrothermal Sediment.</title>
        <authorList>
            <person name="Zhou Z."/>
            <person name="Liu Y."/>
            <person name="Xu W."/>
            <person name="Pan J."/>
            <person name="Luo Z.H."/>
            <person name="Li M."/>
        </authorList>
    </citation>
    <scope>NUCLEOTIDE SEQUENCE [LARGE SCALE GENOMIC DNA]</scope>
    <source>
        <strain evidence="7">SpSt-1121</strain>
    </source>
</reference>
<accession>A0A7C5XLJ7</accession>
<sequence>MELVIREWNREQIELIADGAPLPLLNAIRRYSLAKVPIYAIDEVMIIVNTSAMFDEILAHRLGMVPLISEESLDRLMSIDPDICAKCSESTEKPSTEICEKCYVHMILEAEADNSEVTVYSGNIKSEDPYIKPAYDNIPIVILAPGQRISLELRARVGRGLEHAKWSPSNVAIVRHIPNISIDKSLCNLCGKCIDVCPKKVLSMGNKEVVVNNIYECTICRQCVYSCSLKAINILIDENRNILRIESSGSLKPETIVRISAEILLNELNTISKFVEQWKIGVDK</sequence>
<dbReference type="Gene3D" id="2.170.120.12">
    <property type="entry name" value="DNA-directed RNA polymerase, insert domain"/>
    <property type="match status" value="1"/>
</dbReference>
<dbReference type="SUPFAM" id="SSF55257">
    <property type="entry name" value="RBP11-like subunits of RNA polymerase"/>
    <property type="match status" value="1"/>
</dbReference>
<dbReference type="Pfam" id="PF01193">
    <property type="entry name" value="RNA_pol_L"/>
    <property type="match status" value="1"/>
</dbReference>
<keyword evidence="5" id="KW-0411">Iron-sulfur</keyword>
<dbReference type="GO" id="GO:0005737">
    <property type="term" value="C:cytoplasm"/>
    <property type="evidence" value="ECO:0007669"/>
    <property type="project" value="UniProtKB-SubCell"/>
</dbReference>
<dbReference type="SUPFAM" id="SSF56553">
    <property type="entry name" value="Insert subdomain of RNA polymerase alpha subunit"/>
    <property type="match status" value="1"/>
</dbReference>
<keyword evidence="5 7" id="KW-0808">Transferase</keyword>
<dbReference type="InterPro" id="IPR011262">
    <property type="entry name" value="DNA-dir_RNA_pol_insert"/>
</dbReference>
<dbReference type="InterPro" id="IPR017896">
    <property type="entry name" value="4Fe4S_Fe-S-bd"/>
</dbReference>
<feature type="binding site" evidence="5">
    <location>
        <position position="223"/>
    </location>
    <ligand>
        <name>[3Fe-4S] cluster</name>
        <dbReference type="ChEBI" id="CHEBI:21137"/>
    </ligand>
</feature>
<keyword evidence="3 5" id="KW-0804">Transcription</keyword>
<gene>
    <name evidence="5" type="primary">rpo3</name>
    <name evidence="5" type="synonym">rpoD</name>
    <name evidence="7" type="ORF">ENM84_07975</name>
</gene>
<dbReference type="PROSITE" id="PS00446">
    <property type="entry name" value="RNA_POL_D_30KD"/>
    <property type="match status" value="1"/>
</dbReference>
<dbReference type="Pfam" id="PF01000">
    <property type="entry name" value="RNA_pol_A_bac"/>
    <property type="match status" value="1"/>
</dbReference>
<evidence type="ECO:0000256" key="4">
    <source>
        <dbReference type="ARBA" id="ARBA00025804"/>
    </source>
</evidence>
<dbReference type="GO" id="GO:0046983">
    <property type="term" value="F:protein dimerization activity"/>
    <property type="evidence" value="ECO:0007669"/>
    <property type="project" value="InterPro"/>
</dbReference>
<dbReference type="Gene3D" id="3.30.1360.10">
    <property type="entry name" value="RNA polymerase, RBP11-like subunit"/>
    <property type="match status" value="1"/>
</dbReference>
<dbReference type="PROSITE" id="PS51379">
    <property type="entry name" value="4FE4S_FER_2"/>
    <property type="match status" value="2"/>
</dbReference>
<comment type="subunit">
    <text evidence="5">Part of the RNA polymerase complex.</text>
</comment>
<feature type="domain" description="4Fe-4S ferredoxin-type" evidence="6">
    <location>
        <begin position="178"/>
        <end position="207"/>
    </location>
</feature>
<dbReference type="InterPro" id="IPR011263">
    <property type="entry name" value="DNA-dir_RNA_pol_RpoA/D/Rpb3"/>
</dbReference>
<dbReference type="PANTHER" id="PTHR11800:SF2">
    <property type="entry name" value="DNA-DIRECTED RNA POLYMERASE II SUBUNIT RPB3"/>
    <property type="match status" value="1"/>
</dbReference>
<keyword evidence="5" id="KW-0479">Metal-binding</keyword>
<keyword evidence="5" id="KW-0408">Iron</keyword>
<evidence type="ECO:0000256" key="1">
    <source>
        <dbReference type="ARBA" id="ARBA00022478"/>
    </source>
</evidence>
<keyword evidence="1 5" id="KW-0240">DNA-directed RNA polymerase</keyword>
<dbReference type="GO" id="GO:0016491">
    <property type="term" value="F:oxidoreductase activity"/>
    <property type="evidence" value="ECO:0007669"/>
    <property type="project" value="UniProtKB-ARBA"/>
</dbReference>
<evidence type="ECO:0000256" key="2">
    <source>
        <dbReference type="ARBA" id="ARBA00022695"/>
    </source>
</evidence>
<comment type="subcellular location">
    <subcellularLocation>
        <location evidence="5">Cytoplasm</location>
    </subcellularLocation>
</comment>
<dbReference type="HAMAP" id="MF_00320">
    <property type="entry name" value="RNApol_arch_Rpo3"/>
    <property type="match status" value="1"/>
</dbReference>
<dbReference type="PROSITE" id="PS00198">
    <property type="entry name" value="4FE4S_FER_1"/>
    <property type="match status" value="1"/>
</dbReference>
<name>A0A7C5XLJ7_9CREN</name>
<dbReference type="GO" id="GO:0000428">
    <property type="term" value="C:DNA-directed RNA polymerase complex"/>
    <property type="evidence" value="ECO:0007669"/>
    <property type="project" value="UniProtKB-KW"/>
</dbReference>
<evidence type="ECO:0000313" key="7">
    <source>
        <dbReference type="EMBL" id="HHP82582.1"/>
    </source>
</evidence>
<dbReference type="GO" id="GO:0003677">
    <property type="term" value="F:DNA binding"/>
    <property type="evidence" value="ECO:0007669"/>
    <property type="project" value="UniProtKB-UniRule"/>
</dbReference>
<dbReference type="EMBL" id="DRZI01000342">
    <property type="protein sequence ID" value="HHP82582.1"/>
    <property type="molecule type" value="Genomic_DNA"/>
</dbReference>
<dbReference type="InterPro" id="IPR017900">
    <property type="entry name" value="4Fe4S_Fe_S_CS"/>
</dbReference>
<evidence type="ECO:0000256" key="5">
    <source>
        <dbReference type="HAMAP-Rule" id="MF_00320"/>
    </source>
</evidence>
<dbReference type="GO" id="GO:0046872">
    <property type="term" value="F:metal ion binding"/>
    <property type="evidence" value="ECO:0007669"/>
    <property type="project" value="UniProtKB-KW"/>
</dbReference>
<keyword evidence="5" id="KW-0003">3Fe-4S</keyword>
<dbReference type="PANTHER" id="PTHR11800">
    <property type="entry name" value="DNA-DIRECTED RNA POLYMERASE"/>
    <property type="match status" value="1"/>
</dbReference>
<dbReference type="Pfam" id="PF00037">
    <property type="entry name" value="Fer4"/>
    <property type="match status" value="1"/>
</dbReference>
<comment type="cofactor">
    <cofactor evidence="5">
        <name>[3Fe-4S] cluster</name>
        <dbReference type="ChEBI" id="CHEBI:21137"/>
    </cofactor>
    <text evidence="5">Binds 1 [3Fe-4S] cluster.</text>
</comment>
<dbReference type="InterPro" id="IPR036603">
    <property type="entry name" value="RBP11-like"/>
</dbReference>
<dbReference type="SMART" id="SM00662">
    <property type="entry name" value="RPOLD"/>
    <property type="match status" value="1"/>
</dbReference>
<keyword evidence="5" id="KW-0963">Cytoplasm</keyword>
<comment type="similarity">
    <text evidence="4 5">Belongs to the archaeal Rpo3/eukaryotic RPB3 RNA polymerase subunit family.</text>
</comment>
<comment type="catalytic activity">
    <reaction evidence="5">
        <text>RNA(n) + a ribonucleoside 5'-triphosphate = RNA(n+1) + diphosphate</text>
        <dbReference type="Rhea" id="RHEA:21248"/>
        <dbReference type="Rhea" id="RHEA-COMP:14527"/>
        <dbReference type="Rhea" id="RHEA-COMP:17342"/>
        <dbReference type="ChEBI" id="CHEBI:33019"/>
        <dbReference type="ChEBI" id="CHEBI:61557"/>
        <dbReference type="ChEBI" id="CHEBI:140395"/>
        <dbReference type="EC" id="2.7.7.6"/>
    </reaction>
</comment>
<feature type="binding site" evidence="5">
    <location>
        <position position="220"/>
    </location>
    <ligand>
        <name>[3Fe-4S] cluster</name>
        <dbReference type="ChEBI" id="CHEBI:21137"/>
    </ligand>
</feature>
<dbReference type="EC" id="2.7.7.6" evidence="5"/>
<dbReference type="Gene3D" id="3.30.70.20">
    <property type="match status" value="1"/>
</dbReference>
<proteinExistence type="inferred from homology"/>
<comment type="function">
    <text evidence="5">DNA-dependent RNA polymerase (RNAP) catalyzes the transcription of DNA into RNA using the four ribonucleoside triphosphates as substrates.</text>
</comment>
<protein>
    <recommendedName>
        <fullName evidence="5">DNA-directed RNA polymerase subunit Rpo3</fullName>
        <ecNumber evidence="5">2.7.7.6</ecNumber>
    </recommendedName>
    <alternativeName>
        <fullName evidence="5">DNA-directed RNA polymerase subunit D</fullName>
    </alternativeName>
</protein>